<dbReference type="AlphaFoldDB" id="A0A2P5BZ05"/>
<sequence>MMEEADANEAAQLHLHEEEHLRRFGGTQRHLHDPLSLPSRPITKLRTKRFKEILNGLIPHIGKMTNA</sequence>
<protein>
    <submittedName>
        <fullName evidence="2">Uncharacterized protein</fullName>
    </submittedName>
</protein>
<dbReference type="OrthoDB" id="1017754at2759"/>
<evidence type="ECO:0000313" key="2">
    <source>
        <dbReference type="EMBL" id="PON53989.1"/>
    </source>
</evidence>
<dbReference type="Proteomes" id="UP000237105">
    <property type="component" value="Unassembled WGS sequence"/>
</dbReference>
<proteinExistence type="predicted"/>
<dbReference type="EMBL" id="JXTB01000200">
    <property type="protein sequence ID" value="PON53989.1"/>
    <property type="molecule type" value="Genomic_DNA"/>
</dbReference>
<evidence type="ECO:0000256" key="1">
    <source>
        <dbReference type="SAM" id="MobiDB-lite"/>
    </source>
</evidence>
<reference evidence="3" key="1">
    <citation type="submission" date="2016-06" db="EMBL/GenBank/DDBJ databases">
        <title>Parallel loss of symbiosis genes in relatives of nitrogen-fixing non-legume Parasponia.</title>
        <authorList>
            <person name="Van Velzen R."/>
            <person name="Holmer R."/>
            <person name="Bu F."/>
            <person name="Rutten L."/>
            <person name="Van Zeijl A."/>
            <person name="Liu W."/>
            <person name="Santuari L."/>
            <person name="Cao Q."/>
            <person name="Sharma T."/>
            <person name="Shen D."/>
            <person name="Roswanjaya Y."/>
            <person name="Wardhani T."/>
            <person name="Kalhor M.S."/>
            <person name="Jansen J."/>
            <person name="Van den Hoogen J."/>
            <person name="Gungor B."/>
            <person name="Hartog M."/>
            <person name="Hontelez J."/>
            <person name="Verver J."/>
            <person name="Yang W.-C."/>
            <person name="Schijlen E."/>
            <person name="Repin R."/>
            <person name="Schilthuizen M."/>
            <person name="Schranz E."/>
            <person name="Heidstra R."/>
            <person name="Miyata K."/>
            <person name="Fedorova E."/>
            <person name="Kohlen W."/>
            <person name="Bisseling T."/>
            <person name="Smit S."/>
            <person name="Geurts R."/>
        </authorList>
    </citation>
    <scope>NUCLEOTIDE SEQUENCE [LARGE SCALE GENOMIC DNA]</scope>
    <source>
        <strain evidence="3">cv. WU1-14</strain>
    </source>
</reference>
<feature type="region of interest" description="Disordered" evidence="1">
    <location>
        <begin position="1"/>
        <end position="42"/>
    </location>
</feature>
<evidence type="ECO:0000313" key="3">
    <source>
        <dbReference type="Proteomes" id="UP000237105"/>
    </source>
</evidence>
<keyword evidence="3" id="KW-1185">Reference proteome</keyword>
<accession>A0A2P5BZ05</accession>
<comment type="caution">
    <text evidence="2">The sequence shown here is derived from an EMBL/GenBank/DDBJ whole genome shotgun (WGS) entry which is preliminary data.</text>
</comment>
<name>A0A2P5BZ05_PARAD</name>
<organism evidence="2 3">
    <name type="scientific">Parasponia andersonii</name>
    <name type="common">Sponia andersonii</name>
    <dbReference type="NCBI Taxonomy" id="3476"/>
    <lineage>
        <taxon>Eukaryota</taxon>
        <taxon>Viridiplantae</taxon>
        <taxon>Streptophyta</taxon>
        <taxon>Embryophyta</taxon>
        <taxon>Tracheophyta</taxon>
        <taxon>Spermatophyta</taxon>
        <taxon>Magnoliopsida</taxon>
        <taxon>eudicotyledons</taxon>
        <taxon>Gunneridae</taxon>
        <taxon>Pentapetalae</taxon>
        <taxon>rosids</taxon>
        <taxon>fabids</taxon>
        <taxon>Rosales</taxon>
        <taxon>Cannabaceae</taxon>
        <taxon>Parasponia</taxon>
    </lineage>
</organism>
<gene>
    <name evidence="2" type="ORF">PanWU01x14_198670</name>
</gene>